<evidence type="ECO:0000256" key="2">
    <source>
        <dbReference type="ARBA" id="ARBA00022723"/>
    </source>
</evidence>
<evidence type="ECO:0000256" key="6">
    <source>
        <dbReference type="RuleBase" id="RU000461"/>
    </source>
</evidence>
<dbReference type="PANTHER" id="PTHR47950">
    <property type="entry name" value="CYTOCHROME P450, FAMILY 76, SUBFAMILY C, POLYPEPTIDE 5-RELATED"/>
    <property type="match status" value="1"/>
</dbReference>
<dbReference type="FunFam" id="1.10.630.10:FF:000007">
    <property type="entry name" value="Cytochrome P450 76C4"/>
    <property type="match status" value="1"/>
</dbReference>
<dbReference type="InterPro" id="IPR017972">
    <property type="entry name" value="Cyt_P450_CS"/>
</dbReference>
<organism evidence="8 9">
    <name type="scientific">Camellia sinensis</name>
    <name type="common">Tea plant</name>
    <name type="synonym">Thea sinensis</name>
    <dbReference type="NCBI Taxonomy" id="4442"/>
    <lineage>
        <taxon>Eukaryota</taxon>
        <taxon>Viridiplantae</taxon>
        <taxon>Streptophyta</taxon>
        <taxon>Embryophyta</taxon>
        <taxon>Tracheophyta</taxon>
        <taxon>Spermatophyta</taxon>
        <taxon>Magnoliopsida</taxon>
        <taxon>eudicotyledons</taxon>
        <taxon>Gunneridae</taxon>
        <taxon>Pentapetalae</taxon>
        <taxon>asterids</taxon>
        <taxon>Ericales</taxon>
        <taxon>Theaceae</taxon>
        <taxon>Camellia</taxon>
    </lineage>
</organism>
<dbReference type="Proteomes" id="UP000593564">
    <property type="component" value="Unassembled WGS sequence"/>
</dbReference>
<dbReference type="GO" id="GO:0004497">
    <property type="term" value="F:monooxygenase activity"/>
    <property type="evidence" value="ECO:0007669"/>
    <property type="project" value="UniProtKB-KW"/>
</dbReference>
<dbReference type="PANTHER" id="PTHR47950:SF42">
    <property type="entry name" value="GERANIOL 8-HYDROXYLASE"/>
    <property type="match status" value="1"/>
</dbReference>
<protein>
    <recommendedName>
        <fullName evidence="10">Cytochrome P450</fullName>
    </recommendedName>
</protein>
<dbReference type="AlphaFoldDB" id="A0A7J7HNN5"/>
<dbReference type="Pfam" id="PF00067">
    <property type="entry name" value="p450"/>
    <property type="match status" value="1"/>
</dbReference>
<dbReference type="CDD" id="cd11073">
    <property type="entry name" value="CYP76-like"/>
    <property type="match status" value="1"/>
</dbReference>
<evidence type="ECO:0008006" key="10">
    <source>
        <dbReference type="Google" id="ProtNLM"/>
    </source>
</evidence>
<dbReference type="PRINTS" id="PR00463">
    <property type="entry name" value="EP450I"/>
</dbReference>
<evidence type="ECO:0000313" key="8">
    <source>
        <dbReference type="EMBL" id="KAF5954470.1"/>
    </source>
</evidence>
<dbReference type="InterPro" id="IPR001128">
    <property type="entry name" value="Cyt_P450"/>
</dbReference>
<keyword evidence="5 6" id="KW-0349">Heme</keyword>
<sequence>MEFLGYLVCSMVFLILIRGLALFRRRRTLPPGPTGLPLFGNLFEVGPKPHESLAKLAKTYGPLMTIRMGSRTSVVASSPEVAREILQKNDEACSGRIVPDAATGQKHHYLALVWISTVEQCRLIRRALSIYLTNQQKLDTLRGLRHKAVGEMIQHVRETRDRSLAIGELAFITALNMMSNTCFSVNVAGFESGEAQGFLNAVKTIMVVDGKFNIADVFPWLKPLDPQGLRTKAKVAYGWLDDVCGGFITRRLKHRESNLLSYGDLLDSLLDYSQEHHESEFNCKNIKVLLGELLLAGTETSSNTVEWAMTELLLHPNIMSKLREEITKTIGPEGTIEESKIIALPYLHAVVKETMRLHLAVPLLIPHKTETDVKLRGFLIPKNTQIFVNAWAIARNPSYWENPTQFMPERFLRSEMDYKGQNFSFLPFGSGRRMCPGIPLAQRVVSLMIASLVYHFDWKLPDGVTPENLDMADTFGITLQRATPLRAIPVARRD</sequence>
<evidence type="ECO:0000256" key="1">
    <source>
        <dbReference type="ARBA" id="ARBA00010617"/>
    </source>
</evidence>
<dbReference type="Gene3D" id="1.10.630.10">
    <property type="entry name" value="Cytochrome P450"/>
    <property type="match status" value="1"/>
</dbReference>
<evidence type="ECO:0000256" key="4">
    <source>
        <dbReference type="ARBA" id="ARBA00023004"/>
    </source>
</evidence>
<comment type="similarity">
    <text evidence="1 6">Belongs to the cytochrome P450 family.</text>
</comment>
<comment type="caution">
    <text evidence="8">The sequence shown here is derived from an EMBL/GenBank/DDBJ whole genome shotgun (WGS) entry which is preliminary data.</text>
</comment>
<evidence type="ECO:0000313" key="9">
    <source>
        <dbReference type="Proteomes" id="UP000593564"/>
    </source>
</evidence>
<keyword evidence="9" id="KW-1185">Reference proteome</keyword>
<dbReference type="SUPFAM" id="SSF48264">
    <property type="entry name" value="Cytochrome P450"/>
    <property type="match status" value="1"/>
</dbReference>
<name>A0A7J7HNN5_CAMSI</name>
<evidence type="ECO:0000256" key="7">
    <source>
        <dbReference type="SAM" id="Phobius"/>
    </source>
</evidence>
<accession>A0A7J7HNN5</accession>
<reference evidence="8 9" key="2">
    <citation type="submission" date="2020-07" db="EMBL/GenBank/DDBJ databases">
        <title>Genome assembly of wild tea tree DASZ reveals pedigree and selection history of tea varieties.</title>
        <authorList>
            <person name="Zhang W."/>
        </authorList>
    </citation>
    <scope>NUCLEOTIDE SEQUENCE [LARGE SCALE GENOMIC DNA]</scope>
    <source>
        <strain evidence="9">cv. G240</strain>
        <tissue evidence="8">Leaf</tissue>
    </source>
</reference>
<evidence type="ECO:0000256" key="5">
    <source>
        <dbReference type="PIRSR" id="PIRSR602401-1"/>
    </source>
</evidence>
<comment type="cofactor">
    <cofactor evidence="5">
        <name>heme</name>
        <dbReference type="ChEBI" id="CHEBI:30413"/>
    </cofactor>
</comment>
<feature type="binding site" description="axial binding residue" evidence="5">
    <location>
        <position position="435"/>
    </location>
    <ligand>
        <name>heme</name>
        <dbReference type="ChEBI" id="CHEBI:30413"/>
    </ligand>
    <ligandPart>
        <name>Fe</name>
        <dbReference type="ChEBI" id="CHEBI:18248"/>
    </ligandPart>
</feature>
<feature type="transmembrane region" description="Helical" evidence="7">
    <location>
        <begin position="6"/>
        <end position="23"/>
    </location>
</feature>
<dbReference type="PROSITE" id="PS00086">
    <property type="entry name" value="CYTOCHROME_P450"/>
    <property type="match status" value="1"/>
</dbReference>
<keyword evidence="2 5" id="KW-0479">Metal-binding</keyword>
<keyword evidence="6" id="KW-0503">Monooxygenase</keyword>
<dbReference type="InterPro" id="IPR036396">
    <property type="entry name" value="Cyt_P450_sf"/>
</dbReference>
<dbReference type="PRINTS" id="PR00385">
    <property type="entry name" value="P450"/>
</dbReference>
<keyword evidence="7" id="KW-1133">Transmembrane helix</keyword>
<keyword evidence="7" id="KW-0472">Membrane</keyword>
<dbReference type="GO" id="GO:0020037">
    <property type="term" value="F:heme binding"/>
    <property type="evidence" value="ECO:0007669"/>
    <property type="project" value="InterPro"/>
</dbReference>
<reference evidence="9" key="1">
    <citation type="journal article" date="2020" name="Nat. Commun.">
        <title>Genome assembly of wild tea tree DASZ reveals pedigree and selection history of tea varieties.</title>
        <authorList>
            <person name="Zhang W."/>
            <person name="Zhang Y."/>
            <person name="Qiu H."/>
            <person name="Guo Y."/>
            <person name="Wan H."/>
            <person name="Zhang X."/>
            <person name="Scossa F."/>
            <person name="Alseekh S."/>
            <person name="Zhang Q."/>
            <person name="Wang P."/>
            <person name="Xu L."/>
            <person name="Schmidt M.H."/>
            <person name="Jia X."/>
            <person name="Li D."/>
            <person name="Zhu A."/>
            <person name="Guo F."/>
            <person name="Chen W."/>
            <person name="Ni D."/>
            <person name="Usadel B."/>
            <person name="Fernie A.R."/>
            <person name="Wen W."/>
        </authorList>
    </citation>
    <scope>NUCLEOTIDE SEQUENCE [LARGE SCALE GENOMIC DNA]</scope>
    <source>
        <strain evidence="9">cv. G240</strain>
    </source>
</reference>
<dbReference type="GO" id="GO:0016705">
    <property type="term" value="F:oxidoreductase activity, acting on paired donors, with incorporation or reduction of molecular oxygen"/>
    <property type="evidence" value="ECO:0007669"/>
    <property type="project" value="InterPro"/>
</dbReference>
<keyword evidence="3 6" id="KW-0560">Oxidoreductase</keyword>
<dbReference type="InterPro" id="IPR002401">
    <property type="entry name" value="Cyt_P450_E_grp-I"/>
</dbReference>
<proteinExistence type="inferred from homology"/>
<evidence type="ECO:0000256" key="3">
    <source>
        <dbReference type="ARBA" id="ARBA00023002"/>
    </source>
</evidence>
<keyword evidence="4 5" id="KW-0408">Iron</keyword>
<gene>
    <name evidence="8" type="ORF">HYC85_007326</name>
</gene>
<dbReference type="EMBL" id="JACBKZ010000003">
    <property type="protein sequence ID" value="KAF5954470.1"/>
    <property type="molecule type" value="Genomic_DNA"/>
</dbReference>
<keyword evidence="7" id="KW-0812">Transmembrane</keyword>
<dbReference type="GO" id="GO:0005506">
    <property type="term" value="F:iron ion binding"/>
    <property type="evidence" value="ECO:0007669"/>
    <property type="project" value="InterPro"/>
</dbReference>